<evidence type="ECO:0000313" key="4">
    <source>
        <dbReference type="Proteomes" id="UP000199170"/>
    </source>
</evidence>
<dbReference type="PANTHER" id="PTHR43767:SF1">
    <property type="entry name" value="NONRIBOSOMAL PEPTIDE SYNTHASE PES1 (EUROFUNG)-RELATED"/>
    <property type="match status" value="1"/>
</dbReference>
<dbReference type="STRING" id="660517.SAMN04487946_101480"/>
<dbReference type="PROSITE" id="PS00455">
    <property type="entry name" value="AMP_BINDING"/>
    <property type="match status" value="1"/>
</dbReference>
<dbReference type="InterPro" id="IPR042099">
    <property type="entry name" value="ANL_N_sf"/>
</dbReference>
<organism evidence="3 4">
    <name type="scientific">Halobellus clavatus</name>
    <dbReference type="NCBI Taxonomy" id="660517"/>
    <lineage>
        <taxon>Archaea</taxon>
        <taxon>Methanobacteriati</taxon>
        <taxon>Methanobacteriota</taxon>
        <taxon>Stenosarchaea group</taxon>
        <taxon>Halobacteria</taxon>
        <taxon>Halobacteriales</taxon>
        <taxon>Haloferacaceae</taxon>
        <taxon>Halobellus</taxon>
    </lineage>
</organism>
<evidence type="ECO:0000259" key="2">
    <source>
        <dbReference type="Pfam" id="PF13193"/>
    </source>
</evidence>
<accession>A0A1H3DC39</accession>
<dbReference type="Proteomes" id="UP000199170">
    <property type="component" value="Unassembled WGS sequence"/>
</dbReference>
<dbReference type="OrthoDB" id="193284at2157"/>
<evidence type="ECO:0000259" key="1">
    <source>
        <dbReference type="Pfam" id="PF00501"/>
    </source>
</evidence>
<name>A0A1H3DC39_9EURY</name>
<reference evidence="4" key="1">
    <citation type="submission" date="2016-10" db="EMBL/GenBank/DDBJ databases">
        <authorList>
            <person name="Varghese N."/>
            <person name="Submissions S."/>
        </authorList>
    </citation>
    <scope>NUCLEOTIDE SEQUENCE [LARGE SCALE GENOMIC DNA]</scope>
    <source>
        <strain evidence="4">CGMCC 1.10118</strain>
    </source>
</reference>
<dbReference type="EMBL" id="FNPB01000001">
    <property type="protein sequence ID" value="SDX63961.1"/>
    <property type="molecule type" value="Genomic_DNA"/>
</dbReference>
<dbReference type="RefSeq" id="WP_089764718.1">
    <property type="nucleotide sequence ID" value="NZ_FNPB01000001.1"/>
</dbReference>
<gene>
    <name evidence="3" type="ORF">SAMN04487946_101480</name>
</gene>
<protein>
    <submittedName>
        <fullName evidence="3">Acyl-CoA synthetase (AMP-forming)/AMP-acid ligase II</fullName>
    </submittedName>
</protein>
<dbReference type="GO" id="GO:0016878">
    <property type="term" value="F:acid-thiol ligase activity"/>
    <property type="evidence" value="ECO:0007669"/>
    <property type="project" value="UniProtKB-ARBA"/>
</dbReference>
<dbReference type="PANTHER" id="PTHR43767">
    <property type="entry name" value="LONG-CHAIN-FATTY-ACID--COA LIGASE"/>
    <property type="match status" value="1"/>
</dbReference>
<dbReference type="InterPro" id="IPR025110">
    <property type="entry name" value="AMP-bd_C"/>
</dbReference>
<keyword evidence="3" id="KW-0436">Ligase</keyword>
<dbReference type="Pfam" id="PF00501">
    <property type="entry name" value="AMP-binding"/>
    <property type="match status" value="1"/>
</dbReference>
<keyword evidence="4" id="KW-1185">Reference proteome</keyword>
<dbReference type="InterPro" id="IPR050237">
    <property type="entry name" value="ATP-dep_AMP-bd_enzyme"/>
</dbReference>
<proteinExistence type="predicted"/>
<dbReference type="InterPro" id="IPR020845">
    <property type="entry name" value="AMP-binding_CS"/>
</dbReference>
<dbReference type="Pfam" id="PF13193">
    <property type="entry name" value="AMP-binding_C"/>
    <property type="match status" value="1"/>
</dbReference>
<dbReference type="InterPro" id="IPR045851">
    <property type="entry name" value="AMP-bd_C_sf"/>
</dbReference>
<sequence>MHTHATHDVATLKEISTIAAENNPNRVAFADAAGGRELTWSEYDERSRRAANALFEHLRQGDRVAFLCEASVDHVTLWNGALKAGAIVTNLHTKSSAEMMRYCIDEVRPAVLVLDEEYAAFFEERVADEIDTDLEAIVTTGEPQAEYEQSIATFLDGRDATEPDVRVEADDVAAILWTSGTTGRPKGWCHTNRGLLLKGMKELAPLRITRVVRMLMVFSPSFGAWYSSTVPAMLTNASTYFMRHWDPRACLELIDRASLTNATAVTTMWREVLRVDGIEEYDLDSLRTVGVTGEPVDEATLSAIREQICDYLINGYAATEVVATSIHDPEMRGQRRKSVGKPVAGTQVKVIEDGGGLDDELPPGETGEIVIKGEDCAVWAWGDTEKTESAFEDGWWFSGDLGYKDEDGYLFLEGRSDFMIKSKGVKVFPSPIEERLTEHPSVSEAAVVGVDDEEYGQMVTAIVARGDDGVTSEDLDEWCLESDEIARFERPREYYFVDGSLPRTASGKLDRMDAEAMIDDE</sequence>
<feature type="domain" description="AMP-binding enzyme C-terminal" evidence="2">
    <location>
        <begin position="432"/>
        <end position="508"/>
    </location>
</feature>
<dbReference type="InterPro" id="IPR000873">
    <property type="entry name" value="AMP-dep_synth/lig_dom"/>
</dbReference>
<dbReference type="Gene3D" id="3.30.300.30">
    <property type="match status" value="1"/>
</dbReference>
<dbReference type="SUPFAM" id="SSF56801">
    <property type="entry name" value="Acetyl-CoA synthetase-like"/>
    <property type="match status" value="1"/>
</dbReference>
<dbReference type="AlphaFoldDB" id="A0A1H3DC39"/>
<evidence type="ECO:0000313" key="3">
    <source>
        <dbReference type="EMBL" id="SDX63961.1"/>
    </source>
</evidence>
<dbReference type="Gene3D" id="3.40.50.12780">
    <property type="entry name" value="N-terminal domain of ligase-like"/>
    <property type="match status" value="1"/>
</dbReference>
<feature type="domain" description="AMP-dependent synthetase/ligase" evidence="1">
    <location>
        <begin position="19"/>
        <end position="374"/>
    </location>
</feature>